<gene>
    <name evidence="1" type="ORF">SAMN05443637_10999</name>
</gene>
<name>A0A1M6U309_PSETH</name>
<dbReference type="RefSeq" id="WP_084754910.1">
    <property type="nucleotide sequence ID" value="NZ_FRAP01000009.1"/>
</dbReference>
<dbReference type="PANTHER" id="PTHR30634">
    <property type="entry name" value="OUTER MEMBRANE LOLAB LIPOPROTEIN INSERTION APPARATUS"/>
    <property type="match status" value="1"/>
</dbReference>
<dbReference type="EMBL" id="FRAP01000009">
    <property type="protein sequence ID" value="SHK63549.1"/>
    <property type="molecule type" value="Genomic_DNA"/>
</dbReference>
<dbReference type="Proteomes" id="UP000184363">
    <property type="component" value="Unassembled WGS sequence"/>
</dbReference>
<evidence type="ECO:0000313" key="2">
    <source>
        <dbReference type="Proteomes" id="UP000184363"/>
    </source>
</evidence>
<dbReference type="InterPro" id="IPR050458">
    <property type="entry name" value="LolB"/>
</dbReference>
<keyword evidence="2" id="KW-1185">Reference proteome</keyword>
<dbReference type="PANTHER" id="PTHR30634:SF14">
    <property type="match status" value="1"/>
</dbReference>
<dbReference type="Pfam" id="PF18934">
    <property type="entry name" value="DUF5682"/>
    <property type="match status" value="1"/>
</dbReference>
<organism evidence="1 2">
    <name type="scientific">Pseudonocardia thermophila</name>
    <dbReference type="NCBI Taxonomy" id="1848"/>
    <lineage>
        <taxon>Bacteria</taxon>
        <taxon>Bacillati</taxon>
        <taxon>Actinomycetota</taxon>
        <taxon>Actinomycetes</taxon>
        <taxon>Pseudonocardiales</taxon>
        <taxon>Pseudonocardiaceae</taxon>
        <taxon>Pseudonocardia</taxon>
    </lineage>
</organism>
<accession>A0A1M6U309</accession>
<reference evidence="1 2" key="1">
    <citation type="submission" date="2016-11" db="EMBL/GenBank/DDBJ databases">
        <authorList>
            <person name="Jaros S."/>
            <person name="Januszkiewicz K."/>
            <person name="Wedrychowicz H."/>
        </authorList>
    </citation>
    <scope>NUCLEOTIDE SEQUENCE [LARGE SCALE GENOMIC DNA]</scope>
    <source>
        <strain evidence="1 2">DSM 43832</strain>
    </source>
</reference>
<sequence>MSRIVVLGVRHHGPGSARSVLAELDRLQPAAVVIEGPADADPIAHLAAAEGMAPPVALLAYAPDAPQTSVFWPFAGFSPEWQALRWALAHDVGVRFCDLPSASVLARVTEPPPRRRARPVDPIAELARAAGHDDPERWWDAVVESRTLDAESPFPTLLEAMTELRRDAPEEDVWEQRREAYMRRTLRAVLKEVDGPVAVVCGAWHGPALAEPLPPAAADTRILRGLPKRKAALTWVPFTHARLASSSGYGAGVDSPGWYDHLFTAPDEPVARWFTKVAAVLRERDLPVSSAHVIEAVRLAEALAALRGRSLPGLAEVQEAALAVLCEGDPVPLRYVTNDLVVGERLGSVPQDTPAVPLEVDLVAQARKLRLKREPVGRRLALDLRRDTDRGRSQLLHRLAVLGIDWGTPAADDVASTGTFRETWDVRWRPELAVAVIDAARFGTTVAGAAAARLVHDAATATDLVEVTRTVEKVLLTDLPEALPDVLRTLDEKAALDVDVVHLMTALPPLVRAQRYGDVRGTDTAALRGIVEALLVRICAGLPAAVTGLGEDAAREMRTAVDGVHAALALFNEREDLARWTAALRGLVDRRDVHGLLAGRIVRLLADGGVLGHDEVARRLSAQLSIGVPPAAQAAWVEGLLSGGGLLLAHDQELVALIDEWVTGLAEEDFVVVLPLLRRTFGQYSRAEREEVARAVGALDGRQAGPADEAVDDRRAAPAVAAVAALLRGAR</sequence>
<dbReference type="InterPro" id="IPR043737">
    <property type="entry name" value="DUF5682"/>
</dbReference>
<proteinExistence type="predicted"/>
<evidence type="ECO:0000313" key="1">
    <source>
        <dbReference type="EMBL" id="SHK63549.1"/>
    </source>
</evidence>
<dbReference type="AlphaFoldDB" id="A0A1M6U309"/>
<dbReference type="STRING" id="1848.SAMN05443637_10999"/>
<protein>
    <submittedName>
        <fullName evidence="1">Uncharacterized protein</fullName>
    </submittedName>
</protein>